<comment type="caution">
    <text evidence="3">The sequence shown here is derived from an EMBL/GenBank/DDBJ whole genome shotgun (WGS) entry which is preliminary data.</text>
</comment>
<dbReference type="CDD" id="cd05233">
    <property type="entry name" value="SDR_c"/>
    <property type="match status" value="1"/>
</dbReference>
<dbReference type="PRINTS" id="PR00081">
    <property type="entry name" value="GDHRDH"/>
</dbReference>
<dbReference type="EMBL" id="BEXJ01000006">
    <property type="protein sequence ID" value="GBA98056.1"/>
    <property type="molecule type" value="Genomic_DNA"/>
</dbReference>
<accession>A0AB33ZXT2</accession>
<reference evidence="3 4" key="1">
    <citation type="journal article" date="2018" name="Int. J. Syst. Evol. Microbiol.">
        <title>Lactobacillus paragasseri sp. nov., a sister taxon of Lactobacillus gasseri, based on whole-genome sequence analyses.</title>
        <authorList>
            <person name="Tanizawa Y."/>
            <person name="Tada I."/>
            <person name="Kobayashi H."/>
            <person name="Endo A."/>
            <person name="Maeno S."/>
            <person name="Toyoda A."/>
            <person name="Arita M."/>
            <person name="Nakamura Y."/>
            <person name="Sakamoto M."/>
            <person name="Ohkuma M."/>
            <person name="Tohno M."/>
        </authorList>
    </citation>
    <scope>NUCLEOTIDE SEQUENCE [LARGE SCALE GENOMIC DNA]</scope>
    <source>
        <strain evidence="3 4">JCM 1025</strain>
    </source>
</reference>
<dbReference type="AlphaFoldDB" id="A0AB33ZXT2"/>
<organism evidence="3 4">
    <name type="scientific">Lactobacillus gasseri</name>
    <dbReference type="NCBI Taxonomy" id="1596"/>
    <lineage>
        <taxon>Bacteria</taxon>
        <taxon>Bacillati</taxon>
        <taxon>Bacillota</taxon>
        <taxon>Bacilli</taxon>
        <taxon>Lactobacillales</taxon>
        <taxon>Lactobacillaceae</taxon>
        <taxon>Lactobacillus</taxon>
    </lineage>
</organism>
<evidence type="ECO:0000256" key="2">
    <source>
        <dbReference type="ARBA" id="ARBA00023002"/>
    </source>
</evidence>
<dbReference type="PANTHER" id="PTHR43639:SF1">
    <property type="entry name" value="SHORT-CHAIN DEHYDROGENASE_REDUCTASE FAMILY PROTEIN"/>
    <property type="match status" value="1"/>
</dbReference>
<evidence type="ECO:0000313" key="4">
    <source>
        <dbReference type="Proteomes" id="UP000250668"/>
    </source>
</evidence>
<dbReference type="Pfam" id="PF13561">
    <property type="entry name" value="adh_short_C2"/>
    <property type="match status" value="1"/>
</dbReference>
<sequence length="246" mass="27564">MSKVVVITGGGNGFGKSLVQAFLEKNWKVITTYHSHSGEKNLKNIRNINLSYCYLDLAKDSSIKEFIDFIKNHVSTINCLVNNAATARYIGPILKVPIENWNNILKENFISQHSIILKLINENLISENGSIINITSRAATKPFNFLAPYGVSKAALETYTSYLANELREKSIRVNSVGLSADTNLYRQHAQEKAQYGYMKTLERIGTEYMPPAGHSIYPVLFLASEKSRYITGQHIEATTMEIPLA</sequence>
<comment type="similarity">
    <text evidence="1">Belongs to the short-chain dehydrogenases/reductases (SDR) family.</text>
</comment>
<dbReference type="PRINTS" id="PR00080">
    <property type="entry name" value="SDRFAMILY"/>
</dbReference>
<dbReference type="InterPro" id="IPR036291">
    <property type="entry name" value="NAD(P)-bd_dom_sf"/>
</dbReference>
<dbReference type="RefSeq" id="WP_113774712.1">
    <property type="nucleotide sequence ID" value="NZ_BEXJ01000006.1"/>
</dbReference>
<dbReference type="InterPro" id="IPR002347">
    <property type="entry name" value="SDR_fam"/>
</dbReference>
<dbReference type="Proteomes" id="UP000250668">
    <property type="component" value="Unassembled WGS sequence"/>
</dbReference>
<proteinExistence type="inferred from homology"/>
<gene>
    <name evidence="3" type="ORF">LJCM1025_17770</name>
</gene>
<dbReference type="PANTHER" id="PTHR43639">
    <property type="entry name" value="OXIDOREDUCTASE, SHORT-CHAIN DEHYDROGENASE/REDUCTASE FAMILY (AFU_ORTHOLOGUE AFUA_5G02870)"/>
    <property type="match status" value="1"/>
</dbReference>
<evidence type="ECO:0000313" key="3">
    <source>
        <dbReference type="EMBL" id="GBA98056.1"/>
    </source>
</evidence>
<evidence type="ECO:0000256" key="1">
    <source>
        <dbReference type="ARBA" id="ARBA00006484"/>
    </source>
</evidence>
<name>A0AB33ZXT2_LACGS</name>
<dbReference type="SUPFAM" id="SSF51735">
    <property type="entry name" value="NAD(P)-binding Rossmann-fold domains"/>
    <property type="match status" value="1"/>
</dbReference>
<keyword evidence="2" id="KW-0560">Oxidoreductase</keyword>
<dbReference type="GO" id="GO:0016491">
    <property type="term" value="F:oxidoreductase activity"/>
    <property type="evidence" value="ECO:0007669"/>
    <property type="project" value="UniProtKB-KW"/>
</dbReference>
<dbReference type="Gene3D" id="3.40.50.720">
    <property type="entry name" value="NAD(P)-binding Rossmann-like Domain"/>
    <property type="match status" value="1"/>
</dbReference>
<protein>
    <submittedName>
        <fullName evidence="3">FabG-like short-chain dehydrogenase/reductase</fullName>
    </submittedName>
</protein>